<evidence type="ECO:0000259" key="5">
    <source>
        <dbReference type="PROSITE" id="PS51393"/>
    </source>
</evidence>
<organism evidence="6 7">
    <name type="scientific">Gadus morhua</name>
    <name type="common">Atlantic cod</name>
    <dbReference type="NCBI Taxonomy" id="8049"/>
    <lineage>
        <taxon>Eukaryota</taxon>
        <taxon>Metazoa</taxon>
        <taxon>Chordata</taxon>
        <taxon>Craniata</taxon>
        <taxon>Vertebrata</taxon>
        <taxon>Euteleostomi</taxon>
        <taxon>Actinopterygii</taxon>
        <taxon>Neopterygii</taxon>
        <taxon>Teleostei</taxon>
        <taxon>Neoteleostei</taxon>
        <taxon>Acanthomorphata</taxon>
        <taxon>Zeiogadaria</taxon>
        <taxon>Gadariae</taxon>
        <taxon>Gadiformes</taxon>
        <taxon>Gadoidei</taxon>
        <taxon>Gadidae</taxon>
        <taxon>Gadus</taxon>
    </lineage>
</organism>
<feature type="domain" description="Lipoxygenase" evidence="5">
    <location>
        <begin position="1"/>
        <end position="123"/>
    </location>
</feature>
<reference evidence="6" key="1">
    <citation type="submission" date="2025-08" db="UniProtKB">
        <authorList>
            <consortium name="Ensembl"/>
        </authorList>
    </citation>
    <scope>IDENTIFICATION</scope>
</reference>
<protein>
    <recommendedName>
        <fullName evidence="5">Lipoxygenase domain-containing protein</fullName>
    </recommendedName>
</protein>
<keyword evidence="1" id="KW-0479">Metal-binding</keyword>
<dbReference type="GO" id="GO:0046872">
    <property type="term" value="F:metal ion binding"/>
    <property type="evidence" value="ECO:0007669"/>
    <property type="project" value="UniProtKB-KW"/>
</dbReference>
<proteinExistence type="predicted"/>
<dbReference type="PANTHER" id="PTHR11771">
    <property type="entry name" value="LIPOXYGENASE"/>
    <property type="match status" value="1"/>
</dbReference>
<name>A0A8C5C9D6_GADMO</name>
<dbReference type="SUPFAM" id="SSF48484">
    <property type="entry name" value="Lipoxigenase"/>
    <property type="match status" value="1"/>
</dbReference>
<reference evidence="6" key="2">
    <citation type="submission" date="2025-09" db="UniProtKB">
        <authorList>
            <consortium name="Ensembl"/>
        </authorList>
    </citation>
    <scope>IDENTIFICATION</scope>
</reference>
<dbReference type="GO" id="GO:0016702">
    <property type="term" value="F:oxidoreductase activity, acting on single donors with incorporation of molecular oxygen, incorporation of two atoms of oxygen"/>
    <property type="evidence" value="ECO:0007669"/>
    <property type="project" value="InterPro"/>
</dbReference>
<dbReference type="Proteomes" id="UP000694546">
    <property type="component" value="Chromosome 4"/>
</dbReference>
<sequence>MVIFTGLFDYGSWMPNTPTTLQRPPPTTKGTANESSLLGTLPDVNVTVNGISVVWLLSKQSSDFVTLGRYPDERFSEEIPRHQMQLFKEELGRLSSEIKARNSGLEIPYTFLDPEFLENSVAI</sequence>
<keyword evidence="2" id="KW-0223">Dioxygenase</keyword>
<dbReference type="OMA" id="KRECTEQ"/>
<dbReference type="AlphaFoldDB" id="A0A8C5C9D6"/>
<dbReference type="InterPro" id="IPR000907">
    <property type="entry name" value="LipOase"/>
</dbReference>
<dbReference type="InterPro" id="IPR036226">
    <property type="entry name" value="LipOase_C_sf"/>
</dbReference>
<accession>A0A8C5C9D6</accession>
<keyword evidence="7" id="KW-1185">Reference proteome</keyword>
<dbReference type="Gene3D" id="1.20.245.10">
    <property type="entry name" value="Lipoxygenase-1, Domain 5"/>
    <property type="match status" value="1"/>
</dbReference>
<keyword evidence="3" id="KW-0560">Oxidoreductase</keyword>
<dbReference type="Pfam" id="PF00305">
    <property type="entry name" value="Lipoxygenase"/>
    <property type="match status" value="1"/>
</dbReference>
<dbReference type="PROSITE" id="PS51393">
    <property type="entry name" value="LIPOXYGENASE_3"/>
    <property type="match status" value="1"/>
</dbReference>
<evidence type="ECO:0000256" key="2">
    <source>
        <dbReference type="ARBA" id="ARBA00022964"/>
    </source>
</evidence>
<dbReference type="GeneTree" id="ENSGT00940000156796"/>
<evidence type="ECO:0000313" key="7">
    <source>
        <dbReference type="Proteomes" id="UP000694546"/>
    </source>
</evidence>
<dbReference type="Ensembl" id="ENSGMOT00000032697.1">
    <property type="protein sequence ID" value="ENSGMOP00000057231.1"/>
    <property type="gene ID" value="ENSGMOG00000025963.1"/>
</dbReference>
<evidence type="ECO:0000256" key="1">
    <source>
        <dbReference type="ARBA" id="ARBA00022723"/>
    </source>
</evidence>
<evidence type="ECO:0000256" key="4">
    <source>
        <dbReference type="SAM" id="MobiDB-lite"/>
    </source>
</evidence>
<evidence type="ECO:0000313" key="6">
    <source>
        <dbReference type="Ensembl" id="ENSGMOP00000057231.1"/>
    </source>
</evidence>
<dbReference type="InterPro" id="IPR013819">
    <property type="entry name" value="LipOase_C"/>
</dbReference>
<feature type="region of interest" description="Disordered" evidence="4">
    <location>
        <begin position="15"/>
        <end position="36"/>
    </location>
</feature>
<evidence type="ECO:0000256" key="3">
    <source>
        <dbReference type="ARBA" id="ARBA00023002"/>
    </source>
</evidence>
<dbReference type="GO" id="GO:0034440">
    <property type="term" value="P:lipid oxidation"/>
    <property type="evidence" value="ECO:0007669"/>
    <property type="project" value="InterPro"/>
</dbReference>